<organism evidence="2 3">
    <name type="scientific">Tetracentron sinense</name>
    <name type="common">Spur-leaf</name>
    <dbReference type="NCBI Taxonomy" id="13715"/>
    <lineage>
        <taxon>Eukaryota</taxon>
        <taxon>Viridiplantae</taxon>
        <taxon>Streptophyta</taxon>
        <taxon>Embryophyta</taxon>
        <taxon>Tracheophyta</taxon>
        <taxon>Spermatophyta</taxon>
        <taxon>Magnoliopsida</taxon>
        <taxon>Trochodendrales</taxon>
        <taxon>Trochodendraceae</taxon>
        <taxon>Tetracentron</taxon>
    </lineage>
</organism>
<protein>
    <submittedName>
        <fullName evidence="2">Uncharacterized protein</fullName>
    </submittedName>
</protein>
<dbReference type="PANTHER" id="PTHR36759:SF1">
    <property type="entry name" value="DYNEIN BETA CHAIN, CILIARY PROTEIN"/>
    <property type="match status" value="1"/>
</dbReference>
<dbReference type="AlphaFoldDB" id="A0A835D278"/>
<dbReference type="OMA" id="RINTDNV"/>
<gene>
    <name evidence="2" type="ORF">HHK36_026466</name>
</gene>
<evidence type="ECO:0000313" key="2">
    <source>
        <dbReference type="EMBL" id="KAF8387808.1"/>
    </source>
</evidence>
<evidence type="ECO:0000256" key="1">
    <source>
        <dbReference type="SAM" id="MobiDB-lite"/>
    </source>
</evidence>
<keyword evidence="3" id="KW-1185">Reference proteome</keyword>
<feature type="compositionally biased region" description="Low complexity" evidence="1">
    <location>
        <begin position="14"/>
        <end position="23"/>
    </location>
</feature>
<sequence>MGQALRRATGRVRSSSLEQSSPSQVKIVEGRPPAVPVEPTEVSKSDKGGPGGPDSEESSRINTDNVLEERDPGYDAMLSQMVGRIKTKPGGKLEMGYEFSFKEGAFEITRIERYTGASQFKEGDGLFTLGHASIDGNLTGNLVLASVMERYTRPMPKLRNTKPESGWDEEKPVPPGTLNVAQLRQVILLHQGKANDHHGSMDARQIAEKFRVDVVQVQRILQFLSLPQEDNNKQKDQQ</sequence>
<feature type="region of interest" description="Disordered" evidence="1">
    <location>
        <begin position="1"/>
        <end position="72"/>
    </location>
</feature>
<comment type="caution">
    <text evidence="2">The sequence shown here is derived from an EMBL/GenBank/DDBJ whole genome shotgun (WGS) entry which is preliminary data.</text>
</comment>
<proteinExistence type="predicted"/>
<dbReference type="Proteomes" id="UP000655225">
    <property type="component" value="Unassembled WGS sequence"/>
</dbReference>
<evidence type="ECO:0000313" key="3">
    <source>
        <dbReference type="Proteomes" id="UP000655225"/>
    </source>
</evidence>
<reference evidence="2 3" key="1">
    <citation type="submission" date="2020-04" db="EMBL/GenBank/DDBJ databases">
        <title>Plant Genome Project.</title>
        <authorList>
            <person name="Zhang R.-G."/>
        </authorList>
    </citation>
    <scope>NUCLEOTIDE SEQUENCE [LARGE SCALE GENOMIC DNA]</scope>
    <source>
        <strain evidence="2">YNK0</strain>
        <tissue evidence="2">Leaf</tissue>
    </source>
</reference>
<accession>A0A835D278</accession>
<name>A0A835D278_TETSI</name>
<dbReference type="PANTHER" id="PTHR36759">
    <property type="entry name" value="DYNEIN BETA CHAIN, CILIARY PROTEIN"/>
    <property type="match status" value="1"/>
</dbReference>
<dbReference type="OrthoDB" id="1609931at2759"/>
<dbReference type="EMBL" id="JABCRI010000020">
    <property type="protein sequence ID" value="KAF8387808.1"/>
    <property type="molecule type" value="Genomic_DNA"/>
</dbReference>